<protein>
    <submittedName>
        <fullName evidence="6">Molybdate transport system substrate-binding protein</fullName>
    </submittedName>
</protein>
<accession>A0A1H8D570</accession>
<dbReference type="PANTHER" id="PTHR30632">
    <property type="entry name" value="MOLYBDATE-BINDING PERIPLASMIC PROTEIN"/>
    <property type="match status" value="1"/>
</dbReference>
<dbReference type="STRING" id="1077947.SAMN05216227_100677"/>
<evidence type="ECO:0000256" key="1">
    <source>
        <dbReference type="ARBA" id="ARBA00009175"/>
    </source>
</evidence>
<dbReference type="GO" id="GO:0046872">
    <property type="term" value="F:metal ion binding"/>
    <property type="evidence" value="ECO:0007669"/>
    <property type="project" value="UniProtKB-KW"/>
</dbReference>
<dbReference type="PANTHER" id="PTHR30632:SF14">
    <property type="entry name" value="TUNGSTATE_MOLYBDATE_CHROMATE-BINDING PROTEIN MODA"/>
    <property type="match status" value="1"/>
</dbReference>
<evidence type="ECO:0000256" key="2">
    <source>
        <dbReference type="ARBA" id="ARBA00022723"/>
    </source>
</evidence>
<dbReference type="SUPFAM" id="SSF53850">
    <property type="entry name" value="Periplasmic binding protein-like II"/>
    <property type="match status" value="1"/>
</dbReference>
<name>A0A1H8D570_9RHOB</name>
<dbReference type="PIRSF" id="PIRSF004846">
    <property type="entry name" value="ModA"/>
    <property type="match status" value="1"/>
</dbReference>
<dbReference type="Proteomes" id="UP000183002">
    <property type="component" value="Unassembled WGS sequence"/>
</dbReference>
<dbReference type="RefSeq" id="WP_050518423.1">
    <property type="nucleotide sequence ID" value="NZ_FOCO01000006.1"/>
</dbReference>
<keyword evidence="3 5" id="KW-0732">Signal</keyword>
<proteinExistence type="inferred from homology"/>
<dbReference type="EMBL" id="FOCO01000006">
    <property type="protein sequence ID" value="SEN02332.1"/>
    <property type="molecule type" value="Genomic_DNA"/>
</dbReference>
<evidence type="ECO:0000256" key="5">
    <source>
        <dbReference type="SAM" id="SignalP"/>
    </source>
</evidence>
<feature type="chain" id="PRO_5010285711" evidence="5">
    <location>
        <begin position="22"/>
        <end position="243"/>
    </location>
</feature>
<evidence type="ECO:0000313" key="6">
    <source>
        <dbReference type="EMBL" id="SEN02332.1"/>
    </source>
</evidence>
<dbReference type="Pfam" id="PF13531">
    <property type="entry name" value="SBP_bac_11"/>
    <property type="match status" value="1"/>
</dbReference>
<dbReference type="AlphaFoldDB" id="A0A1H8D570"/>
<reference evidence="6 7" key="1">
    <citation type="submission" date="2016-10" db="EMBL/GenBank/DDBJ databases">
        <authorList>
            <person name="de Groot N.N."/>
        </authorList>
    </citation>
    <scope>NUCLEOTIDE SEQUENCE [LARGE SCALE GENOMIC DNA]</scope>
    <source>
        <strain evidence="6 7">CGMCC 1.10836</strain>
    </source>
</reference>
<feature type="binding site" evidence="4">
    <location>
        <position position="58"/>
    </location>
    <ligand>
        <name>molybdate</name>
        <dbReference type="ChEBI" id="CHEBI:36264"/>
    </ligand>
</feature>
<evidence type="ECO:0000313" key="7">
    <source>
        <dbReference type="Proteomes" id="UP000183002"/>
    </source>
</evidence>
<feature type="binding site" evidence="4">
    <location>
        <position position="162"/>
    </location>
    <ligand>
        <name>molybdate</name>
        <dbReference type="ChEBI" id="CHEBI:36264"/>
    </ligand>
</feature>
<dbReference type="InterPro" id="IPR050682">
    <property type="entry name" value="ModA/WtpA"/>
</dbReference>
<keyword evidence="7" id="KW-1185">Reference proteome</keyword>
<evidence type="ECO:0000256" key="3">
    <source>
        <dbReference type="ARBA" id="ARBA00022729"/>
    </source>
</evidence>
<dbReference type="OrthoDB" id="9785015at2"/>
<dbReference type="InterPro" id="IPR005950">
    <property type="entry name" value="ModA"/>
</dbReference>
<organism evidence="6 7">
    <name type="scientific">Pseudorhodobacter antarcticus</name>
    <dbReference type="NCBI Taxonomy" id="1077947"/>
    <lineage>
        <taxon>Bacteria</taxon>
        <taxon>Pseudomonadati</taxon>
        <taxon>Pseudomonadota</taxon>
        <taxon>Alphaproteobacteria</taxon>
        <taxon>Rhodobacterales</taxon>
        <taxon>Paracoccaceae</taxon>
        <taxon>Pseudorhodobacter</taxon>
    </lineage>
</organism>
<feature type="signal peptide" evidence="5">
    <location>
        <begin position="1"/>
        <end position="21"/>
    </location>
</feature>
<dbReference type="GO" id="GO:0015689">
    <property type="term" value="P:molybdate ion transport"/>
    <property type="evidence" value="ECO:0007669"/>
    <property type="project" value="InterPro"/>
</dbReference>
<keyword evidence="4" id="KW-0500">Molybdenum</keyword>
<keyword evidence="2 4" id="KW-0479">Metal-binding</keyword>
<sequence length="243" mass="24744">MLRAAALLLLASPVFGQPANADTALAAVAANFAGAATALAADFKTRSGHDITLTTGSTGKLYAQIIAGAPFDVLLSADAAIPAQLQAAGHGLAFPYAYGVLTLWAPNRTTTDATTLLQSTETRHIAIANPDLAPYGAAAKAALTAMGIYDKIADKIVMGQNIGQAFALTSSGAADAGFIAKSALPADATGFIWDVPPALYPPIQQDAILLTYGADNAAAKGFLDYLQSPNAHAIIAQFGYGLP</sequence>
<dbReference type="Gene3D" id="3.40.190.10">
    <property type="entry name" value="Periplasmic binding protein-like II"/>
    <property type="match status" value="2"/>
</dbReference>
<evidence type="ECO:0000256" key="4">
    <source>
        <dbReference type="PIRSR" id="PIRSR004846-1"/>
    </source>
</evidence>
<dbReference type="NCBIfam" id="TIGR01256">
    <property type="entry name" value="modA"/>
    <property type="match status" value="1"/>
</dbReference>
<gene>
    <name evidence="6" type="ORF">SAMN05216227_100677</name>
</gene>
<comment type="similarity">
    <text evidence="1">Belongs to the bacterial solute-binding protein ModA family.</text>
</comment>
<dbReference type="GO" id="GO:0030973">
    <property type="term" value="F:molybdate ion binding"/>
    <property type="evidence" value="ECO:0007669"/>
    <property type="project" value="TreeGrafter"/>
</dbReference>